<feature type="region of interest" description="Disordered" evidence="1">
    <location>
        <begin position="116"/>
        <end position="135"/>
    </location>
</feature>
<feature type="transmembrane region" description="Helical" evidence="2">
    <location>
        <begin position="15"/>
        <end position="36"/>
    </location>
</feature>
<comment type="caution">
    <text evidence="3">The sequence shown here is derived from an EMBL/GenBank/DDBJ whole genome shotgun (WGS) entry which is preliminary data.</text>
</comment>
<reference evidence="3 4" key="1">
    <citation type="submission" date="2021-04" db="EMBL/GenBank/DDBJ databases">
        <authorList>
            <person name="Ivanova A."/>
        </authorList>
    </citation>
    <scope>NUCLEOTIDE SEQUENCE [LARGE SCALE GENOMIC DNA]</scope>
    <source>
        <strain evidence="3 4">G18</strain>
    </source>
</reference>
<keyword evidence="4" id="KW-1185">Reference proteome</keyword>
<evidence type="ECO:0000256" key="1">
    <source>
        <dbReference type="SAM" id="MobiDB-lite"/>
    </source>
</evidence>
<keyword evidence="2" id="KW-0812">Transmembrane</keyword>
<evidence type="ECO:0000256" key="2">
    <source>
        <dbReference type="SAM" id="Phobius"/>
    </source>
</evidence>
<evidence type="ECO:0008006" key="5">
    <source>
        <dbReference type="Google" id="ProtNLM"/>
    </source>
</evidence>
<dbReference type="RefSeq" id="WP_210654002.1">
    <property type="nucleotide sequence ID" value="NZ_JAGKQQ010000001.1"/>
</dbReference>
<evidence type="ECO:0000313" key="4">
    <source>
        <dbReference type="Proteomes" id="UP000676565"/>
    </source>
</evidence>
<evidence type="ECO:0000313" key="3">
    <source>
        <dbReference type="EMBL" id="MBP3955953.1"/>
    </source>
</evidence>
<protein>
    <recommendedName>
        <fullName evidence="5">HEAT repeat domain-containing protein</fullName>
    </recommendedName>
</protein>
<gene>
    <name evidence="3" type="ORF">J8F10_11720</name>
</gene>
<organism evidence="3 4">
    <name type="scientific">Gemmata palustris</name>
    <dbReference type="NCBI Taxonomy" id="2822762"/>
    <lineage>
        <taxon>Bacteria</taxon>
        <taxon>Pseudomonadati</taxon>
        <taxon>Planctomycetota</taxon>
        <taxon>Planctomycetia</taxon>
        <taxon>Gemmatales</taxon>
        <taxon>Gemmataceae</taxon>
        <taxon>Gemmata</taxon>
    </lineage>
</organism>
<dbReference type="Proteomes" id="UP000676565">
    <property type="component" value="Unassembled WGS sequence"/>
</dbReference>
<sequence>MSPEPEAQKRSRPPWVVWALIPVALIILSAVGIWLWDRYDPFVMERPDMRESMALLNTARTRPLTDEEFDNAIVLLSADTPAAQLSAVATIEVDVAHNPSRRDRAIAALEQCPKSAPATRQAASTAATRLRAKKE</sequence>
<keyword evidence="2" id="KW-1133">Transmembrane helix</keyword>
<name>A0ABS5BQG8_9BACT</name>
<feature type="compositionally biased region" description="Low complexity" evidence="1">
    <location>
        <begin position="116"/>
        <end position="129"/>
    </location>
</feature>
<accession>A0ABS5BQG8</accession>
<keyword evidence="2" id="KW-0472">Membrane</keyword>
<proteinExistence type="predicted"/>
<dbReference type="EMBL" id="JAGKQQ010000001">
    <property type="protein sequence ID" value="MBP3955953.1"/>
    <property type="molecule type" value="Genomic_DNA"/>
</dbReference>